<dbReference type="Proteomes" id="UP000645828">
    <property type="component" value="Unassembled WGS sequence"/>
</dbReference>
<gene>
    <name evidence="1" type="ORF">NYPRO_LOCUS5250</name>
</gene>
<accession>A0A811Y611</accession>
<proteinExistence type="predicted"/>
<comment type="caution">
    <text evidence="1">The sequence shown here is derived from an EMBL/GenBank/DDBJ whole genome shotgun (WGS) entry which is preliminary data.</text>
</comment>
<evidence type="ECO:0000313" key="2">
    <source>
        <dbReference type="Proteomes" id="UP000645828"/>
    </source>
</evidence>
<protein>
    <submittedName>
        <fullName evidence="1">(raccoon dog) hypothetical protein</fullName>
    </submittedName>
</protein>
<dbReference type="EMBL" id="CAJHUB010000666">
    <property type="protein sequence ID" value="CAD7672455.1"/>
    <property type="molecule type" value="Genomic_DNA"/>
</dbReference>
<evidence type="ECO:0000313" key="1">
    <source>
        <dbReference type="EMBL" id="CAD7672455.1"/>
    </source>
</evidence>
<keyword evidence="2" id="KW-1185">Reference proteome</keyword>
<name>A0A811Y611_NYCPR</name>
<dbReference type="Gene3D" id="6.10.140.1230">
    <property type="match status" value="1"/>
</dbReference>
<sequence>MGLFLKREMRAADRSRKAVSRLYASKAHMNSVLVQMKNELSTEVTKAIQSLVKISSIQGTRQELSKEIMKAGIMEETEEDTFESMDDLEEMVEAADMELIKFSASNVTNILLEIKPPGGIATSEDKE</sequence>
<dbReference type="AlphaFoldDB" id="A0A811Y611"/>
<organism evidence="1 2">
    <name type="scientific">Nyctereutes procyonoides</name>
    <name type="common">Raccoon dog</name>
    <name type="synonym">Canis procyonoides</name>
    <dbReference type="NCBI Taxonomy" id="34880"/>
    <lineage>
        <taxon>Eukaryota</taxon>
        <taxon>Metazoa</taxon>
        <taxon>Chordata</taxon>
        <taxon>Craniata</taxon>
        <taxon>Vertebrata</taxon>
        <taxon>Euteleostomi</taxon>
        <taxon>Mammalia</taxon>
        <taxon>Eutheria</taxon>
        <taxon>Laurasiatheria</taxon>
        <taxon>Carnivora</taxon>
        <taxon>Caniformia</taxon>
        <taxon>Canidae</taxon>
        <taxon>Nyctereutes</taxon>
    </lineage>
</organism>
<reference evidence="1" key="1">
    <citation type="submission" date="2020-12" db="EMBL/GenBank/DDBJ databases">
        <authorList>
            <consortium name="Molecular Ecology Group"/>
        </authorList>
    </citation>
    <scope>NUCLEOTIDE SEQUENCE</scope>
    <source>
        <strain evidence="1">TBG_1078</strain>
    </source>
</reference>